<gene>
    <name evidence="1" type="ORF">g.127823</name>
</gene>
<protein>
    <submittedName>
        <fullName evidence="1">Uncharacterized protein</fullName>
    </submittedName>
</protein>
<dbReference type="AlphaFoldDB" id="A0A2S2NKU8"/>
<organism evidence="1">
    <name type="scientific">Schizaphis graminum</name>
    <name type="common">Green bug aphid</name>
    <dbReference type="NCBI Taxonomy" id="13262"/>
    <lineage>
        <taxon>Eukaryota</taxon>
        <taxon>Metazoa</taxon>
        <taxon>Ecdysozoa</taxon>
        <taxon>Arthropoda</taxon>
        <taxon>Hexapoda</taxon>
        <taxon>Insecta</taxon>
        <taxon>Pterygota</taxon>
        <taxon>Neoptera</taxon>
        <taxon>Paraneoptera</taxon>
        <taxon>Hemiptera</taxon>
        <taxon>Sternorrhyncha</taxon>
        <taxon>Aphidomorpha</taxon>
        <taxon>Aphidoidea</taxon>
        <taxon>Aphididae</taxon>
        <taxon>Aphidini</taxon>
        <taxon>Schizaphis</taxon>
    </lineage>
</organism>
<evidence type="ECO:0000313" key="1">
    <source>
        <dbReference type="EMBL" id="MBY17784.1"/>
    </source>
</evidence>
<sequence>MANYMSIALVQGGLEALIIFVDDLEFELTEIPSAVMYGSIVGVCSLLGGLVGGRFGTLVGGGIGHQINNLLLPSIRNVADMLRALGTDQLRNLFNLLISGIQKTMPTVMGQIVNQKLYLTDLLERFGSNVEFRINMIQTLINYFSSIHGTNYRQVTL</sequence>
<proteinExistence type="predicted"/>
<name>A0A2S2NKU8_SCHGA</name>
<reference evidence="1" key="1">
    <citation type="submission" date="2018-04" db="EMBL/GenBank/DDBJ databases">
        <title>Transcriptome of Schizaphis graminum biotype I.</title>
        <authorList>
            <person name="Scully E.D."/>
            <person name="Geib S.M."/>
            <person name="Palmer N.A."/>
            <person name="Koch K."/>
            <person name="Bradshaw J."/>
            <person name="Heng-Moss T."/>
            <person name="Sarath G."/>
        </authorList>
    </citation>
    <scope>NUCLEOTIDE SEQUENCE</scope>
</reference>
<accession>A0A2S2NKU8</accession>
<dbReference type="EMBL" id="GGMR01005165">
    <property type="protein sequence ID" value="MBY17784.1"/>
    <property type="molecule type" value="Transcribed_RNA"/>
</dbReference>